<dbReference type="Pfam" id="PF01293">
    <property type="entry name" value="PEPCK_ATP"/>
    <property type="match status" value="1"/>
</dbReference>
<keyword evidence="10" id="KW-0479">Metal-binding</keyword>
<evidence type="ECO:0000256" key="2">
    <source>
        <dbReference type="ARBA" id="ARBA00006052"/>
    </source>
</evidence>
<comment type="cofactor">
    <cofactor evidence="10">
        <name>Mn(2+)</name>
        <dbReference type="ChEBI" id="CHEBI:29035"/>
    </cofactor>
    <text evidence="10">Binds 1 Mn(2+) ion per subunit.</text>
</comment>
<sequence length="531" mass="57844">MATRVNPNCKLEDQGIEGLGRVYYNLLEPALMTEAVARGEGKLGLGGTFLVSTGAHTGRSPKDKFVVRTLEVEDTIWWENNKPMSPEAFDRLHADMLAHMKGRDYFVQDLFGGADADNRLDVRVVTELAWHGLFIRHLLRRPDASELASFAPEFTIINCPSFKADPERHGCRSETVIALNFAKKLILIGNTAYAGENKKSVFTLLNYLLPEKGIMPMHCSANHAIGNPDDSAVFFGLSGTGKTTLSADPSRVLIGDDEHGWSDKGIFNFEGGCYAKTINLSPKAEPEIYATCSRFGTVIENMVFDADTLELDFEDNSITDNMRCAYPLEAIGNASPTSLGGHPKNVIMLTCDAYGVLPPIARLTPAQAMYHFLSGFTSKTPGTEVGVVEPVPTFSTCFGAPFMPRRPEVYGKLLQDKIAQHGASCWLVNTGWTGGAFGTGKRMPIAATRALLAAALDGSLNDVQFRKDPNFGFEVPVSVPGVEDKLLDPRQTWADPAAYDKQAAKLVQMFSDNFAQYLGAIDDEVRAAAIG</sequence>
<dbReference type="EC" id="4.1.1.49" evidence="3 10"/>
<dbReference type="PIRSF" id="PIRSF006294">
    <property type="entry name" value="PEP_crbxkin"/>
    <property type="match status" value="1"/>
</dbReference>
<feature type="binding site" evidence="10">
    <location>
        <position position="218"/>
    </location>
    <ligand>
        <name>Mn(2+)</name>
        <dbReference type="ChEBI" id="CHEBI:29035"/>
    </ligand>
</feature>
<evidence type="ECO:0000256" key="4">
    <source>
        <dbReference type="ARBA" id="ARBA00022432"/>
    </source>
</evidence>
<comment type="subcellular location">
    <subcellularLocation>
        <location evidence="10">Cytoplasm</location>
    </subcellularLocation>
</comment>
<dbReference type="SUPFAM" id="SSF53795">
    <property type="entry name" value="PEP carboxykinase-like"/>
    <property type="match status" value="1"/>
</dbReference>
<feature type="binding site" evidence="10">
    <location>
        <position position="218"/>
    </location>
    <ligand>
        <name>ATP</name>
        <dbReference type="ChEBI" id="CHEBI:30616"/>
    </ligand>
</feature>
<dbReference type="NCBIfam" id="NF006820">
    <property type="entry name" value="PRK09344.1-2"/>
    <property type="match status" value="1"/>
</dbReference>
<comment type="catalytic activity">
    <reaction evidence="9 10">
        <text>oxaloacetate + ATP = phosphoenolpyruvate + ADP + CO2</text>
        <dbReference type="Rhea" id="RHEA:18617"/>
        <dbReference type="ChEBI" id="CHEBI:16452"/>
        <dbReference type="ChEBI" id="CHEBI:16526"/>
        <dbReference type="ChEBI" id="CHEBI:30616"/>
        <dbReference type="ChEBI" id="CHEBI:58702"/>
        <dbReference type="ChEBI" id="CHEBI:456216"/>
        <dbReference type="EC" id="4.1.1.49"/>
    </reaction>
</comment>
<keyword evidence="5 10" id="KW-0547">Nucleotide-binding</keyword>
<dbReference type="NCBIfam" id="NF006821">
    <property type="entry name" value="PRK09344.1-3"/>
    <property type="match status" value="1"/>
</dbReference>
<dbReference type="NCBIfam" id="TIGR00224">
    <property type="entry name" value="pckA"/>
    <property type="match status" value="1"/>
</dbReference>
<evidence type="ECO:0000256" key="3">
    <source>
        <dbReference type="ARBA" id="ARBA00012363"/>
    </source>
</evidence>
<feature type="binding site" evidence="10">
    <location>
        <begin position="236"/>
        <end position="244"/>
    </location>
    <ligand>
        <name>ATP</name>
        <dbReference type="ChEBI" id="CHEBI:30616"/>
    </ligand>
</feature>
<feature type="binding site" evidence="10">
    <location>
        <position position="199"/>
    </location>
    <ligand>
        <name>ATP</name>
        <dbReference type="ChEBI" id="CHEBI:30616"/>
    </ligand>
</feature>
<dbReference type="PROSITE" id="PS00532">
    <property type="entry name" value="PEPCK_ATP"/>
    <property type="match status" value="1"/>
</dbReference>
<keyword evidence="10" id="KW-0963">Cytoplasm</keyword>
<evidence type="ECO:0000256" key="1">
    <source>
        <dbReference type="ARBA" id="ARBA00004742"/>
    </source>
</evidence>
<comment type="caution">
    <text evidence="11">The sequence shown here is derived from an EMBL/GenBank/DDBJ whole genome shotgun (WGS) entry which is preliminary data.</text>
</comment>
<comment type="pathway">
    <text evidence="1 10">Carbohydrate biosynthesis; gluconeogenesis.</text>
</comment>
<feature type="binding site" evidence="10">
    <location>
        <position position="199"/>
    </location>
    <ligand>
        <name>substrate</name>
    </ligand>
</feature>
<evidence type="ECO:0000256" key="8">
    <source>
        <dbReference type="ARBA" id="ARBA00023239"/>
    </source>
</evidence>
<dbReference type="InterPro" id="IPR015994">
    <property type="entry name" value="PEPCK_ATP_CS"/>
</dbReference>
<feature type="binding site" evidence="10">
    <location>
        <position position="193"/>
    </location>
    <ligand>
        <name>substrate</name>
    </ligand>
</feature>
<comment type="similarity">
    <text evidence="2 10">Belongs to the phosphoenolpyruvate carboxykinase (ATP) family.</text>
</comment>
<feature type="binding site" evidence="10">
    <location>
        <position position="257"/>
    </location>
    <ligand>
        <name>Mn(2+)</name>
        <dbReference type="ChEBI" id="CHEBI:29035"/>
    </ligand>
</feature>
<feature type="binding site" evidence="10">
    <location>
        <position position="285"/>
    </location>
    <ligand>
        <name>ATP</name>
        <dbReference type="ChEBI" id="CHEBI:30616"/>
    </ligand>
</feature>
<evidence type="ECO:0000256" key="6">
    <source>
        <dbReference type="ARBA" id="ARBA00022793"/>
    </source>
</evidence>
<dbReference type="InterPro" id="IPR013035">
    <property type="entry name" value="PEP_carboxykinase_C"/>
</dbReference>
<keyword evidence="10" id="KW-0464">Manganese</keyword>
<dbReference type="CDD" id="cd00484">
    <property type="entry name" value="PEPCK_ATP"/>
    <property type="match status" value="1"/>
</dbReference>
<feature type="binding site" evidence="10">
    <location>
        <position position="199"/>
    </location>
    <ligand>
        <name>Mn(2+)</name>
        <dbReference type="ChEBI" id="CHEBI:29035"/>
    </ligand>
</feature>
<accession>A0ABS1S3L2</accession>
<evidence type="ECO:0000256" key="9">
    <source>
        <dbReference type="ARBA" id="ARBA00047371"/>
    </source>
</evidence>
<dbReference type="GO" id="GO:0004612">
    <property type="term" value="F:phosphoenolpyruvate carboxykinase (ATP) activity"/>
    <property type="evidence" value="ECO:0007669"/>
    <property type="project" value="UniProtKB-EC"/>
</dbReference>
<dbReference type="Gene3D" id="3.40.449.10">
    <property type="entry name" value="Phosphoenolpyruvate Carboxykinase, domain 1"/>
    <property type="match status" value="1"/>
</dbReference>
<comment type="function">
    <text evidence="10">Involved in the gluconeogenesis. Catalyzes the conversion of oxaloacetate (OAA) to phosphoenolpyruvate (PEP) through direct phosphoryl transfer between the nucleoside triphosphate and OAA.</text>
</comment>
<keyword evidence="7 10" id="KW-0067">ATP-binding</keyword>
<dbReference type="PANTHER" id="PTHR30031">
    <property type="entry name" value="PHOSPHOENOLPYRUVATE CARBOXYKINASE ATP"/>
    <property type="match status" value="1"/>
</dbReference>
<dbReference type="NCBIfam" id="NF006822">
    <property type="entry name" value="PRK09344.1-4"/>
    <property type="match status" value="1"/>
</dbReference>
<keyword evidence="12" id="KW-1185">Reference proteome</keyword>
<keyword evidence="4 10" id="KW-0312">Gluconeogenesis</keyword>
<dbReference type="Proteomes" id="UP000644749">
    <property type="component" value="Unassembled WGS sequence"/>
</dbReference>
<dbReference type="InterPro" id="IPR008210">
    <property type="entry name" value="PEP_carboxykinase_N"/>
</dbReference>
<dbReference type="HAMAP" id="MF_00453">
    <property type="entry name" value="PEPCK_ATP"/>
    <property type="match status" value="1"/>
</dbReference>
<evidence type="ECO:0000256" key="7">
    <source>
        <dbReference type="ARBA" id="ARBA00022840"/>
    </source>
</evidence>
<protein>
    <recommendedName>
        <fullName evidence="3 10">Phosphoenolpyruvate carboxykinase (ATP)</fullName>
        <shortName evidence="10">PCK</shortName>
        <shortName evidence="10">PEP carboxykinase</shortName>
        <shortName evidence="10">PEPCK</shortName>
        <ecNumber evidence="3 10">4.1.1.49</ecNumber>
    </recommendedName>
</protein>
<dbReference type="Gene3D" id="2.170.8.10">
    <property type="entry name" value="Phosphoenolpyruvate Carboxykinase, domain 2"/>
    <property type="match status" value="1"/>
</dbReference>
<name>A0ABS1S3L2_9RHOB</name>
<evidence type="ECO:0000256" key="10">
    <source>
        <dbReference type="HAMAP-Rule" id="MF_00453"/>
    </source>
</evidence>
<gene>
    <name evidence="10" type="primary">pckA</name>
    <name evidence="11" type="ORF">JL111_07370</name>
</gene>
<feature type="binding site" evidence="10">
    <location>
        <position position="59"/>
    </location>
    <ligand>
        <name>substrate</name>
    </ligand>
</feature>
<keyword evidence="8 10" id="KW-0456">Lyase</keyword>
<proteinExistence type="inferred from homology"/>
<dbReference type="PANTHER" id="PTHR30031:SF0">
    <property type="entry name" value="PHOSPHOENOLPYRUVATE CARBOXYKINASE (ATP)"/>
    <property type="match status" value="1"/>
</dbReference>
<feature type="binding site" evidence="10">
    <location>
        <position position="323"/>
    </location>
    <ligand>
        <name>substrate</name>
    </ligand>
</feature>
<reference evidence="11 12" key="1">
    <citation type="submission" date="2021-01" db="EMBL/GenBank/DDBJ databases">
        <title>011410 draft genome.</title>
        <authorList>
            <person name="Lang L."/>
        </authorList>
    </citation>
    <scope>NUCLEOTIDE SEQUENCE [LARGE SCALE GENOMIC DNA]</scope>
    <source>
        <strain evidence="11 12">KCTC 42845</strain>
    </source>
</reference>
<evidence type="ECO:0000256" key="5">
    <source>
        <dbReference type="ARBA" id="ARBA00022741"/>
    </source>
</evidence>
<evidence type="ECO:0000313" key="12">
    <source>
        <dbReference type="Proteomes" id="UP000644749"/>
    </source>
</evidence>
<comment type="caution">
    <text evidence="10">Lacks conserved residue(s) required for the propagation of feature annotation.</text>
</comment>
<keyword evidence="6 10" id="KW-0210">Decarboxylase</keyword>
<feature type="binding site" evidence="10">
    <location>
        <position position="323"/>
    </location>
    <ligand>
        <name>ATP</name>
        <dbReference type="ChEBI" id="CHEBI:30616"/>
    </ligand>
</feature>
<dbReference type="Gene3D" id="3.90.228.20">
    <property type="match status" value="1"/>
</dbReference>
<organism evidence="11 12">
    <name type="scientific">Paracoccus aerius</name>
    <dbReference type="NCBI Taxonomy" id="1915382"/>
    <lineage>
        <taxon>Bacteria</taxon>
        <taxon>Pseudomonadati</taxon>
        <taxon>Pseudomonadota</taxon>
        <taxon>Alphaproteobacteria</taxon>
        <taxon>Rhodobacterales</taxon>
        <taxon>Paracoccaceae</taxon>
        <taxon>Paracoccus</taxon>
    </lineage>
</organism>
<dbReference type="InterPro" id="IPR001272">
    <property type="entry name" value="PEP_carboxykinase_ATP"/>
</dbReference>
<dbReference type="EMBL" id="JAESHT010000004">
    <property type="protein sequence ID" value="MBL3673308.1"/>
    <property type="molecule type" value="Genomic_DNA"/>
</dbReference>
<dbReference type="SUPFAM" id="SSF68923">
    <property type="entry name" value="PEP carboxykinase N-terminal domain"/>
    <property type="match status" value="1"/>
</dbReference>
<dbReference type="RefSeq" id="WP_191308775.1">
    <property type="nucleotide sequence ID" value="NZ_BNCL01000004.1"/>
</dbReference>
<evidence type="ECO:0000313" key="11">
    <source>
        <dbReference type="EMBL" id="MBL3673308.1"/>
    </source>
</evidence>
<feature type="binding site" evidence="10">
    <location>
        <position position="448"/>
    </location>
    <ligand>
        <name>ATP</name>
        <dbReference type="ChEBI" id="CHEBI:30616"/>
    </ligand>
</feature>